<feature type="transmembrane region" description="Helical" evidence="2">
    <location>
        <begin position="73"/>
        <end position="92"/>
    </location>
</feature>
<protein>
    <recommendedName>
        <fullName evidence="5">Solute carrier family 40 protein</fullName>
    </recommendedName>
</protein>
<feature type="transmembrane region" description="Helical" evidence="2">
    <location>
        <begin position="295"/>
        <end position="319"/>
    </location>
</feature>
<keyword evidence="2" id="KW-0812">Transmembrane</keyword>
<evidence type="ECO:0000313" key="4">
    <source>
        <dbReference type="Proteomes" id="UP001189429"/>
    </source>
</evidence>
<feature type="transmembrane region" description="Helical" evidence="2">
    <location>
        <begin position="427"/>
        <end position="450"/>
    </location>
</feature>
<keyword evidence="2" id="KW-1133">Transmembrane helix</keyword>
<reference evidence="3" key="1">
    <citation type="submission" date="2023-10" db="EMBL/GenBank/DDBJ databases">
        <authorList>
            <person name="Chen Y."/>
            <person name="Shah S."/>
            <person name="Dougan E. K."/>
            <person name="Thang M."/>
            <person name="Chan C."/>
        </authorList>
    </citation>
    <scope>NUCLEOTIDE SEQUENCE [LARGE SCALE GENOMIC DNA]</scope>
</reference>
<keyword evidence="2" id="KW-0472">Membrane</keyword>
<evidence type="ECO:0000313" key="3">
    <source>
        <dbReference type="EMBL" id="CAK0870658.1"/>
    </source>
</evidence>
<feature type="transmembrane region" description="Helical" evidence="2">
    <location>
        <begin position="398"/>
        <end position="421"/>
    </location>
</feature>
<proteinExistence type="predicted"/>
<organism evidence="3 4">
    <name type="scientific">Prorocentrum cordatum</name>
    <dbReference type="NCBI Taxonomy" id="2364126"/>
    <lineage>
        <taxon>Eukaryota</taxon>
        <taxon>Sar</taxon>
        <taxon>Alveolata</taxon>
        <taxon>Dinophyceae</taxon>
        <taxon>Prorocentrales</taxon>
        <taxon>Prorocentraceae</taxon>
        <taxon>Prorocentrum</taxon>
    </lineage>
</organism>
<feature type="transmembrane region" description="Helical" evidence="2">
    <location>
        <begin position="356"/>
        <end position="378"/>
    </location>
</feature>
<dbReference type="Proteomes" id="UP001189429">
    <property type="component" value="Unassembled WGS sequence"/>
</dbReference>
<feature type="transmembrane region" description="Helical" evidence="2">
    <location>
        <begin position="462"/>
        <end position="483"/>
    </location>
</feature>
<evidence type="ECO:0000256" key="2">
    <source>
        <dbReference type="SAM" id="Phobius"/>
    </source>
</evidence>
<evidence type="ECO:0000256" key="1">
    <source>
        <dbReference type="SAM" id="MobiDB-lite"/>
    </source>
</evidence>
<feature type="transmembrane region" description="Helical" evidence="2">
    <location>
        <begin position="225"/>
        <end position="247"/>
    </location>
</feature>
<feature type="transmembrane region" description="Helical" evidence="2">
    <location>
        <begin position="159"/>
        <end position="181"/>
    </location>
</feature>
<feature type="transmembrane region" description="Helical" evidence="2">
    <location>
        <begin position="503"/>
        <end position="524"/>
    </location>
</feature>
<feature type="transmembrane region" description="Helical" evidence="2">
    <location>
        <begin position="35"/>
        <end position="61"/>
    </location>
</feature>
<feature type="transmembrane region" description="Helical" evidence="2">
    <location>
        <begin position="193"/>
        <end position="213"/>
    </location>
</feature>
<sequence length="535" mass="56294">MNSIPVSCGGGSQAESKLHGDETGKPAVPLRSMDYVCLYAAFLLVGCGSGWLLCNGIYAGFGANYASVQDSNFFGATTLIQGFLSIGLALLYPGACGKFRHLCLLVTLACCLSWSLWKKPCHGQGTLGRTGWAVHAELLYREGGRGGFTRLTDHLPDSILHFIVACPHRAGMVAYLLFTALRPDGLSKRGAQLGVGALCFLTVCGQAVLAWAWDVRDAEGNYPALLLVFAFGLVVATMTSFVAYPLVTVHYGGRLIAPFRAGTDLSQMLCALLSEAQAPRGAGGPLLFPSWVLQVLYAALAAAGLASWMMGVVGSAAGLRRPEAQQPEPRGPPSKAEAAPGGRRGRLRGFACPASLAWPVLLGGVVTQVNLWALTVPVGNSSARMTDPESCGGDQAAVLYKVGLTLQYCLVPLASLLSSLARCPRPLFYGLFALQCACVAAVWLSLLGVGREALWQTAPGRTVWCAAFALIGGLEGYLLTMTYRYVGDDPGLAAHLRDGACRLMSWGGVMATNLLSLAIGICILRGGLACVEPDT</sequence>
<name>A0ABN9VC57_9DINO</name>
<feature type="region of interest" description="Disordered" evidence="1">
    <location>
        <begin position="320"/>
        <end position="343"/>
    </location>
</feature>
<keyword evidence="4" id="KW-1185">Reference proteome</keyword>
<accession>A0ABN9VC57</accession>
<evidence type="ECO:0008006" key="5">
    <source>
        <dbReference type="Google" id="ProtNLM"/>
    </source>
</evidence>
<gene>
    <name evidence="3" type="ORF">PCOR1329_LOCUS56703</name>
</gene>
<comment type="caution">
    <text evidence="3">The sequence shown here is derived from an EMBL/GenBank/DDBJ whole genome shotgun (WGS) entry which is preliminary data.</text>
</comment>
<dbReference type="EMBL" id="CAUYUJ010016982">
    <property type="protein sequence ID" value="CAK0870658.1"/>
    <property type="molecule type" value="Genomic_DNA"/>
</dbReference>
<feature type="region of interest" description="Disordered" evidence="1">
    <location>
        <begin position="1"/>
        <end position="22"/>
    </location>
</feature>